<keyword evidence="10" id="KW-1185">Reference proteome</keyword>
<dbReference type="InterPro" id="IPR013785">
    <property type="entry name" value="Aldolase_TIM"/>
</dbReference>
<proteinExistence type="inferred from homology"/>
<dbReference type="InterPro" id="IPR000891">
    <property type="entry name" value="PYR_CT"/>
</dbReference>
<evidence type="ECO:0000256" key="1">
    <source>
        <dbReference type="ARBA" id="ARBA00005143"/>
    </source>
</evidence>
<dbReference type="GO" id="GO:0006552">
    <property type="term" value="P:L-leucine catabolic process"/>
    <property type="evidence" value="ECO:0007669"/>
    <property type="project" value="TreeGrafter"/>
</dbReference>
<dbReference type="FunFam" id="3.20.20.70:FF:000071">
    <property type="entry name" value="Hydroxymethylglutaryl-CoA lyase"/>
    <property type="match status" value="1"/>
</dbReference>
<dbReference type="InterPro" id="IPR043594">
    <property type="entry name" value="HMGL"/>
</dbReference>
<dbReference type="Pfam" id="PF00682">
    <property type="entry name" value="HMGL-like"/>
    <property type="match status" value="1"/>
</dbReference>
<gene>
    <name evidence="9" type="ORF">CcaverHIS019_0211420</name>
</gene>
<sequence>MLRPATFRSLARVPNMRAVSAANAARWYASSSDKFVRIVEVAARDGLQNLPPPAVPTPVKKELIQRLLDSGLKTIEVGSFVRADRVPQMADTPQLLPQLPSLAKAVDTHYPVLVPNLRGMQGLLELDKGQERLTNEIAVFVSATEPFSKANNNASVDKVLSGLPAVIDQAKGKYRVRGYVSCVMTDPYAGPTDPKDVVKVARKLLDMGCYEVSLGDTTGEGNPEAWKKLWQALIDEGIPVEKMAAHCHDTFAMAVPSILALLPMGLRIVDSSLAGLGGCPYSPGATGNVATEDVVYALHKLGYQTGVDLDKLVEDGNWLCSTIGIRNESKVGRALGARQALKKKKEAEAAAATIDGHYQPTEATDSPVDMTMEVESSSSSLWEYSEFCSPPSPTPTTYEEHAPDGLQTLPRRVGLVVLSLSLPAKVNKQDSQGAPVKH</sequence>
<dbReference type="GO" id="GO:0046951">
    <property type="term" value="P:ketone body biosynthetic process"/>
    <property type="evidence" value="ECO:0007669"/>
    <property type="project" value="TreeGrafter"/>
</dbReference>
<dbReference type="Gene3D" id="3.20.20.70">
    <property type="entry name" value="Aldolase class I"/>
    <property type="match status" value="1"/>
</dbReference>
<dbReference type="EC" id="4.1.3.4" evidence="3"/>
<dbReference type="RefSeq" id="XP_060455046.1">
    <property type="nucleotide sequence ID" value="XM_060598231.1"/>
</dbReference>
<dbReference type="SUPFAM" id="SSF51569">
    <property type="entry name" value="Aldolase"/>
    <property type="match status" value="1"/>
</dbReference>
<accession>A0AA48L1K1</accession>
<dbReference type="KEGG" id="ccac:CcaHIS019_0211420"/>
<dbReference type="NCBIfam" id="NF004283">
    <property type="entry name" value="PRK05692.1"/>
    <property type="match status" value="1"/>
</dbReference>
<dbReference type="EMBL" id="AP028213">
    <property type="protein sequence ID" value="BEI89780.1"/>
    <property type="molecule type" value="Genomic_DNA"/>
</dbReference>
<comment type="similarity">
    <text evidence="2">Belongs to the HMG-CoA lyase family.</text>
</comment>
<evidence type="ECO:0000256" key="2">
    <source>
        <dbReference type="ARBA" id="ARBA00009405"/>
    </source>
</evidence>
<evidence type="ECO:0000259" key="8">
    <source>
        <dbReference type="PROSITE" id="PS50991"/>
    </source>
</evidence>
<comment type="pathway">
    <text evidence="1">Metabolic intermediate metabolism; (S)-3-hydroxy-3-methylglutaryl-CoA degradation; acetoacetate from (S)-3-hydroxy-3-methylglutaryl-CoA: step 1/1.</text>
</comment>
<evidence type="ECO:0000256" key="5">
    <source>
        <dbReference type="ARBA" id="ARBA00023239"/>
    </source>
</evidence>
<dbReference type="CDD" id="cd07938">
    <property type="entry name" value="DRE_TIM_HMGL"/>
    <property type="match status" value="1"/>
</dbReference>
<evidence type="ECO:0000256" key="6">
    <source>
        <dbReference type="ARBA" id="ARBA00049877"/>
    </source>
</evidence>
<protein>
    <recommendedName>
        <fullName evidence="3">hydroxymethylglutaryl-CoA lyase</fullName>
        <ecNumber evidence="3">4.1.3.4</ecNumber>
    </recommendedName>
</protein>
<organism evidence="9 10">
    <name type="scientific">Cutaneotrichosporon cavernicola</name>
    <dbReference type="NCBI Taxonomy" id="279322"/>
    <lineage>
        <taxon>Eukaryota</taxon>
        <taxon>Fungi</taxon>
        <taxon>Dikarya</taxon>
        <taxon>Basidiomycota</taxon>
        <taxon>Agaricomycotina</taxon>
        <taxon>Tremellomycetes</taxon>
        <taxon>Trichosporonales</taxon>
        <taxon>Trichosporonaceae</taxon>
        <taxon>Cutaneotrichosporon</taxon>
    </lineage>
</organism>
<keyword evidence="4" id="KW-0479">Metal-binding</keyword>
<dbReference type="PROSITE" id="PS50991">
    <property type="entry name" value="PYR_CT"/>
    <property type="match status" value="1"/>
</dbReference>
<dbReference type="GO" id="GO:0046872">
    <property type="term" value="F:metal ion binding"/>
    <property type="evidence" value="ECO:0007669"/>
    <property type="project" value="UniProtKB-KW"/>
</dbReference>
<name>A0AA48L1K1_9TREE</name>
<reference evidence="9" key="1">
    <citation type="journal article" date="2023" name="BMC Genomics">
        <title>Chromosome-level genome assemblies of Cutaneotrichosporon spp. (Trichosporonales, Basidiomycota) reveal imbalanced evolution between nucleotide sequences and chromosome synteny.</title>
        <authorList>
            <person name="Kobayashi Y."/>
            <person name="Kayamori A."/>
            <person name="Aoki K."/>
            <person name="Shiwa Y."/>
            <person name="Matsutani M."/>
            <person name="Fujita N."/>
            <person name="Sugita T."/>
            <person name="Iwasaki W."/>
            <person name="Tanaka N."/>
            <person name="Takashima M."/>
        </authorList>
    </citation>
    <scope>NUCLEOTIDE SEQUENCE</scope>
    <source>
        <strain evidence="9">HIS019</strain>
    </source>
</reference>
<evidence type="ECO:0000313" key="9">
    <source>
        <dbReference type="EMBL" id="BEI89780.1"/>
    </source>
</evidence>
<feature type="domain" description="Pyruvate carboxyltransferase" evidence="8">
    <location>
        <begin position="36"/>
        <end position="313"/>
    </location>
</feature>
<evidence type="ECO:0000256" key="7">
    <source>
        <dbReference type="SAM" id="MobiDB-lite"/>
    </source>
</evidence>
<keyword evidence="5" id="KW-0456">Lyase</keyword>
<dbReference type="GeneID" id="85493651"/>
<dbReference type="PANTHER" id="PTHR42738">
    <property type="entry name" value="HYDROXYMETHYLGLUTARYL-COA LYASE"/>
    <property type="match status" value="1"/>
</dbReference>
<evidence type="ECO:0000313" key="10">
    <source>
        <dbReference type="Proteomes" id="UP001233271"/>
    </source>
</evidence>
<evidence type="ECO:0000256" key="4">
    <source>
        <dbReference type="ARBA" id="ARBA00022723"/>
    </source>
</evidence>
<dbReference type="Proteomes" id="UP001233271">
    <property type="component" value="Chromosome 2"/>
</dbReference>
<comment type="catalytic activity">
    <reaction evidence="6">
        <text>(3S)-3-hydroxy-3-methylglutaryl-CoA = acetoacetate + acetyl-CoA</text>
        <dbReference type="Rhea" id="RHEA:24404"/>
        <dbReference type="ChEBI" id="CHEBI:13705"/>
        <dbReference type="ChEBI" id="CHEBI:43074"/>
        <dbReference type="ChEBI" id="CHEBI:57288"/>
        <dbReference type="EC" id="4.1.3.4"/>
    </reaction>
</comment>
<evidence type="ECO:0000256" key="3">
    <source>
        <dbReference type="ARBA" id="ARBA00012910"/>
    </source>
</evidence>
<feature type="region of interest" description="Disordered" evidence="7">
    <location>
        <begin position="384"/>
        <end position="406"/>
    </location>
</feature>
<dbReference type="PANTHER" id="PTHR42738:SF7">
    <property type="entry name" value="HYDROXYMETHYLGLUTARYL-COA LYASE"/>
    <property type="match status" value="1"/>
</dbReference>
<dbReference type="GO" id="GO:0004419">
    <property type="term" value="F:hydroxymethylglutaryl-CoA lyase activity"/>
    <property type="evidence" value="ECO:0007669"/>
    <property type="project" value="UniProtKB-EC"/>
</dbReference>
<dbReference type="AlphaFoldDB" id="A0AA48L1K1"/>